<keyword evidence="4" id="KW-1185">Reference proteome</keyword>
<gene>
    <name evidence="3" type="ORF">QJ522_21590</name>
</gene>
<keyword evidence="1" id="KW-0472">Membrane</keyword>
<name>A0AAW6U6U4_9BACT</name>
<feature type="chain" id="PRO_5043554890" description="PEP-CTERM sorting domain-containing protein" evidence="2">
    <location>
        <begin position="31"/>
        <end position="230"/>
    </location>
</feature>
<evidence type="ECO:0000313" key="3">
    <source>
        <dbReference type="EMBL" id="MDI6451669.1"/>
    </source>
</evidence>
<sequence length="230" mass="24553">MYVKRSDKHWASLLALTTLCLVLLPTAARADLFASGELTTTGGGLVANGVWSTNGASVSYQVSSIDASSWLYEYEVTIGGTQGALSHIILETSQNAGIRELTASGFFELEGPTTFGQGGSNPGMPGDIYGIKLDDLTGMTFTFSFESYNGPMWGNIYAKDGRAGSDGWNYLYNAGFGTPLSDAERYEFNNTDLKGLYILVPDTYVIPAPAAVLLGVLGLGTAGVRLRRRM</sequence>
<evidence type="ECO:0000313" key="4">
    <source>
        <dbReference type="Proteomes" id="UP001431776"/>
    </source>
</evidence>
<dbReference type="Proteomes" id="UP001431776">
    <property type="component" value="Unassembled WGS sequence"/>
</dbReference>
<dbReference type="RefSeq" id="WP_349247077.1">
    <property type="nucleotide sequence ID" value="NZ_JASCXX010000046.1"/>
</dbReference>
<reference evidence="3" key="1">
    <citation type="submission" date="2023-05" db="EMBL/GenBank/DDBJ databases">
        <title>Anaerotaeda fermentans gen. nov., sp. nov., a novel anaerobic planctomycete of the new family within the order Sedimentisphaerales isolated from Taman Peninsula, Russia.</title>
        <authorList>
            <person name="Khomyakova M.A."/>
            <person name="Merkel A.Y."/>
            <person name="Slobodkin A.I."/>
        </authorList>
    </citation>
    <scope>NUCLEOTIDE SEQUENCE</scope>
    <source>
        <strain evidence="3">M17dextr</strain>
    </source>
</reference>
<protein>
    <recommendedName>
        <fullName evidence="5">PEP-CTERM sorting domain-containing protein</fullName>
    </recommendedName>
</protein>
<proteinExistence type="predicted"/>
<organism evidence="3 4">
    <name type="scientific">Anaerobaca lacustris</name>
    <dbReference type="NCBI Taxonomy" id="3044600"/>
    <lineage>
        <taxon>Bacteria</taxon>
        <taxon>Pseudomonadati</taxon>
        <taxon>Planctomycetota</taxon>
        <taxon>Phycisphaerae</taxon>
        <taxon>Sedimentisphaerales</taxon>
        <taxon>Anaerobacaceae</taxon>
        <taxon>Anaerobaca</taxon>
    </lineage>
</organism>
<keyword evidence="1" id="KW-1133">Transmembrane helix</keyword>
<accession>A0AAW6U6U4</accession>
<evidence type="ECO:0000256" key="2">
    <source>
        <dbReference type="SAM" id="SignalP"/>
    </source>
</evidence>
<dbReference type="AlphaFoldDB" id="A0AAW6U6U4"/>
<keyword evidence="1" id="KW-0812">Transmembrane</keyword>
<keyword evidence="2" id="KW-0732">Signal</keyword>
<feature type="transmembrane region" description="Helical" evidence="1">
    <location>
        <begin position="204"/>
        <end position="224"/>
    </location>
</feature>
<evidence type="ECO:0000256" key="1">
    <source>
        <dbReference type="SAM" id="Phobius"/>
    </source>
</evidence>
<evidence type="ECO:0008006" key="5">
    <source>
        <dbReference type="Google" id="ProtNLM"/>
    </source>
</evidence>
<comment type="caution">
    <text evidence="3">The sequence shown here is derived from an EMBL/GenBank/DDBJ whole genome shotgun (WGS) entry which is preliminary data.</text>
</comment>
<feature type="signal peptide" evidence="2">
    <location>
        <begin position="1"/>
        <end position="30"/>
    </location>
</feature>
<dbReference type="EMBL" id="JASCXX010000046">
    <property type="protein sequence ID" value="MDI6451669.1"/>
    <property type="molecule type" value="Genomic_DNA"/>
</dbReference>